<dbReference type="InterPro" id="IPR036291">
    <property type="entry name" value="NAD(P)-bd_dom_sf"/>
</dbReference>
<dbReference type="AlphaFoldDB" id="A0A7T4PT17"/>
<proteinExistence type="predicted"/>
<sequence>MNKQKVGIDGCNITSEIYVEILQHTTNIDIVACTDESLSKAISMKNKYDIPQVMTRSKMYKDKKIDYIIKL</sequence>
<reference evidence="1" key="1">
    <citation type="submission" date="2022-07" db="EMBL/GenBank/DDBJ databases">
        <title>Bacterial species isolated from the porcine tonsil microbiota.</title>
        <authorList>
            <person name="Oliveira I.M.F."/>
        </authorList>
    </citation>
    <scope>NUCLEOTIDE SEQUENCE</scope>
    <source>
        <strain evidence="1">8QC2O2</strain>
    </source>
</reference>
<evidence type="ECO:0000313" key="1">
    <source>
        <dbReference type="EMBL" id="MCQ9303443.1"/>
    </source>
</evidence>
<dbReference type="EMBL" id="JANILD010000002">
    <property type="protein sequence ID" value="MCQ9303443.1"/>
    <property type="molecule type" value="Genomic_DNA"/>
</dbReference>
<accession>A0A7T4PT17</accession>
<dbReference type="RefSeq" id="WP_065381363.1">
    <property type="nucleotide sequence ID" value="NZ_CP064868.1"/>
</dbReference>
<evidence type="ECO:0000313" key="2">
    <source>
        <dbReference type="Proteomes" id="UP001204068"/>
    </source>
</evidence>
<name>A0A7T4PT17_MAMSC</name>
<dbReference type="SUPFAM" id="SSF51735">
    <property type="entry name" value="NAD(P)-binding Rossmann-fold domains"/>
    <property type="match status" value="1"/>
</dbReference>
<organism evidence="1 2">
    <name type="scientific">Mammaliicoccus sciuri</name>
    <name type="common">Staphylococcus sciuri</name>
    <dbReference type="NCBI Taxonomy" id="1296"/>
    <lineage>
        <taxon>Bacteria</taxon>
        <taxon>Bacillati</taxon>
        <taxon>Bacillota</taxon>
        <taxon>Bacilli</taxon>
        <taxon>Bacillales</taxon>
        <taxon>Staphylococcaceae</taxon>
        <taxon>Mammaliicoccus</taxon>
    </lineage>
</organism>
<gene>
    <name evidence="1" type="ORF">NQ032_07380</name>
</gene>
<comment type="caution">
    <text evidence="1">The sequence shown here is derived from an EMBL/GenBank/DDBJ whole genome shotgun (WGS) entry which is preliminary data.</text>
</comment>
<dbReference type="Proteomes" id="UP001204068">
    <property type="component" value="Unassembled WGS sequence"/>
</dbReference>
<protein>
    <submittedName>
        <fullName evidence="1">Uncharacterized protein</fullName>
    </submittedName>
</protein>
<dbReference type="Gene3D" id="3.40.50.720">
    <property type="entry name" value="NAD(P)-binding Rossmann-like Domain"/>
    <property type="match status" value="1"/>
</dbReference>